<dbReference type="RefSeq" id="XP_007415891.1">
    <property type="nucleotide sequence ID" value="XM_007415829.1"/>
</dbReference>
<accession>F4S3I2</accession>
<evidence type="ECO:0000313" key="5">
    <source>
        <dbReference type="Proteomes" id="UP000001072"/>
    </source>
</evidence>
<keyword evidence="5" id="KW-1185">Reference proteome</keyword>
<sequence>MPKNGTDVPCPRGTQSKKKRTKLTPSEQRLAAFEAPEASWAKKSFSQLAIERTKPPGPAETAPGRPPDGEGDRDGPFPGLEMWLPDREPIHPPSTPPPSNFKEYLAMPSYKRKRIREERQWQHITKVMLPEYLKCSQMTSQWGNLSKWNHDWHPTCSNPARCTSRPPREVDMVDIAMREKQKIQFCDCQSDQVRLLQMGYIGGTPVHPVTAYSVRLLRSYHTLWKQSSVPISKYANYLDEFLDAFSPRIVVKGTDKPRQWRRTLSCAVDAYRELNRLQDELIERALQLNSLDNLAGNCPRCFGPLPASDRLVGCEADYHVCLDANFQQRRHESASDEYEELGAILTDLFLPQKRVDEWADKLDRSPHPAEAELDCCTTQHKAANDQHTGKTWRAAAETGVMGMGCRHDNLLSLISINTGERAYYAMALIDWLLEQIAEAVQGQDYKRNEIFEAARAHGQLQFATSLFHSYVHQWSCQLKYNPRLNMGWGLTDGEGMERDWSDYSDLVACLRYVTQAHRIRALTIRGHHLNERKRLNSAAISSHNCLTISEQLRIISVCKISTLELQGKGQQYLAEQWDRQRHCQLEAMSNDNRALLKSELETLLDLEERFINAHKKLKLLQAKNRRSRTEAEQESLRRLPDTLVLFEEQIELSMQRLGSGDFHEEVGITDPQGRGLIRIQLAKMKLLEAKAGIVEVQNEWDQRGLGCRKHERYRTLMKGKQDQFQKKYKTFETQINDYSWLVFH</sequence>
<keyword evidence="1" id="KW-0175">Coiled coil</keyword>
<feature type="coiled-coil region" evidence="1">
    <location>
        <begin position="603"/>
        <end position="639"/>
    </location>
</feature>
<protein>
    <recommendedName>
        <fullName evidence="3">CxC1-like cysteine cluster associated with KDZ transposases domain-containing protein</fullName>
    </recommendedName>
</protein>
<reference evidence="5" key="1">
    <citation type="journal article" date="2011" name="Proc. Natl. Acad. Sci. U.S.A.">
        <title>Obligate biotrophy features unraveled by the genomic analysis of rust fungi.</title>
        <authorList>
            <person name="Duplessis S."/>
            <person name="Cuomo C.A."/>
            <person name="Lin Y.-C."/>
            <person name="Aerts A."/>
            <person name="Tisserant E."/>
            <person name="Veneault-Fourrey C."/>
            <person name="Joly D.L."/>
            <person name="Hacquard S."/>
            <person name="Amselem J."/>
            <person name="Cantarel B.L."/>
            <person name="Chiu R."/>
            <person name="Coutinho P.M."/>
            <person name="Feau N."/>
            <person name="Field M."/>
            <person name="Frey P."/>
            <person name="Gelhaye E."/>
            <person name="Goldberg J."/>
            <person name="Grabherr M.G."/>
            <person name="Kodira C.D."/>
            <person name="Kohler A."/>
            <person name="Kuees U."/>
            <person name="Lindquist E.A."/>
            <person name="Lucas S.M."/>
            <person name="Mago R."/>
            <person name="Mauceli E."/>
            <person name="Morin E."/>
            <person name="Murat C."/>
            <person name="Pangilinan J.L."/>
            <person name="Park R."/>
            <person name="Pearson M."/>
            <person name="Quesneville H."/>
            <person name="Rouhier N."/>
            <person name="Sakthikumar S."/>
            <person name="Salamov A.A."/>
            <person name="Schmutz J."/>
            <person name="Selles B."/>
            <person name="Shapiro H."/>
            <person name="Tanguay P."/>
            <person name="Tuskan G.A."/>
            <person name="Henrissat B."/>
            <person name="Van de Peer Y."/>
            <person name="Rouze P."/>
            <person name="Ellis J.G."/>
            <person name="Dodds P.N."/>
            <person name="Schein J.E."/>
            <person name="Zhong S."/>
            <person name="Hamelin R.C."/>
            <person name="Grigoriev I.V."/>
            <person name="Szabo L.J."/>
            <person name="Martin F."/>
        </authorList>
    </citation>
    <scope>NUCLEOTIDE SEQUENCE [LARGE SCALE GENOMIC DNA]</scope>
    <source>
        <strain evidence="5">98AG31 / pathotype 3-4-7</strain>
    </source>
</reference>
<dbReference type="EMBL" id="GL883143">
    <property type="protein sequence ID" value="EGG00817.1"/>
    <property type="molecule type" value="Genomic_DNA"/>
</dbReference>
<feature type="region of interest" description="Disordered" evidence="2">
    <location>
        <begin position="1"/>
        <end position="102"/>
    </location>
</feature>
<dbReference type="HOGENOM" id="CLU_011407_5_0_1"/>
<dbReference type="GeneID" id="18936431"/>
<evidence type="ECO:0000256" key="1">
    <source>
        <dbReference type="SAM" id="Coils"/>
    </source>
</evidence>
<organism evidence="5">
    <name type="scientific">Melampsora larici-populina (strain 98AG31 / pathotype 3-4-7)</name>
    <name type="common">Poplar leaf rust fungus</name>
    <dbReference type="NCBI Taxonomy" id="747676"/>
    <lineage>
        <taxon>Eukaryota</taxon>
        <taxon>Fungi</taxon>
        <taxon>Dikarya</taxon>
        <taxon>Basidiomycota</taxon>
        <taxon>Pucciniomycotina</taxon>
        <taxon>Pucciniomycetes</taxon>
        <taxon>Pucciniales</taxon>
        <taxon>Melampsoraceae</taxon>
        <taxon>Melampsora</taxon>
    </lineage>
</organism>
<dbReference type="InterPro" id="IPR040521">
    <property type="entry name" value="KDZ"/>
</dbReference>
<dbReference type="Pfam" id="PF18758">
    <property type="entry name" value="KDZ"/>
    <property type="match status" value="1"/>
</dbReference>
<dbReference type="InterPro" id="IPR041320">
    <property type="entry name" value="CxC1"/>
</dbReference>
<dbReference type="PANTHER" id="PTHR33096:SF1">
    <property type="entry name" value="CXC1-LIKE CYSTEINE CLUSTER ASSOCIATED WITH KDZ TRANSPOSASES DOMAIN-CONTAINING PROTEIN"/>
    <property type="match status" value="1"/>
</dbReference>
<evidence type="ECO:0000256" key="2">
    <source>
        <dbReference type="SAM" id="MobiDB-lite"/>
    </source>
</evidence>
<evidence type="ECO:0000313" key="4">
    <source>
        <dbReference type="EMBL" id="EGG00817.1"/>
    </source>
</evidence>
<evidence type="ECO:0000259" key="3">
    <source>
        <dbReference type="Pfam" id="PF18802"/>
    </source>
</evidence>
<dbReference type="InParanoid" id="F4S3I2"/>
<dbReference type="Proteomes" id="UP000001072">
    <property type="component" value="Unassembled WGS sequence"/>
</dbReference>
<dbReference type="PANTHER" id="PTHR33096">
    <property type="entry name" value="CXC2 DOMAIN-CONTAINING PROTEIN"/>
    <property type="match status" value="1"/>
</dbReference>
<name>F4S3I2_MELLP</name>
<dbReference type="AlphaFoldDB" id="F4S3I2"/>
<dbReference type="Pfam" id="PF18802">
    <property type="entry name" value="CxC1"/>
    <property type="match status" value="1"/>
</dbReference>
<dbReference type="eggNOG" id="ENOG502SMER">
    <property type="taxonomic scope" value="Eukaryota"/>
</dbReference>
<dbReference type="OrthoDB" id="3253684at2759"/>
<dbReference type="VEuPathDB" id="FungiDB:MELLADRAFT_92992"/>
<proteinExistence type="predicted"/>
<dbReference type="KEGG" id="mlr:MELLADRAFT_92992"/>
<feature type="domain" description="CxC1-like cysteine cluster associated with KDZ transposases" evidence="3">
    <location>
        <begin position="157"/>
        <end position="244"/>
    </location>
</feature>
<gene>
    <name evidence="4" type="ORF">MELLADRAFT_92992</name>
</gene>